<protein>
    <submittedName>
        <fullName evidence="6">Cyclopropane-fatty-acyl-phospholipid synthase</fullName>
    </submittedName>
</protein>
<dbReference type="Proteomes" id="UP000002033">
    <property type="component" value="Chromosome"/>
</dbReference>
<dbReference type="GO" id="GO:0008610">
    <property type="term" value="P:lipid biosynthetic process"/>
    <property type="evidence" value="ECO:0007669"/>
    <property type="project" value="InterPro"/>
</dbReference>
<dbReference type="RefSeq" id="WP_013215432.1">
    <property type="nucleotide sequence ID" value="NC_014313.1"/>
</dbReference>
<dbReference type="CDD" id="cd02440">
    <property type="entry name" value="AdoMet_MTases"/>
    <property type="match status" value="1"/>
</dbReference>
<keyword evidence="3" id="KW-0808">Transferase</keyword>
<dbReference type="GO" id="GO:0032259">
    <property type="term" value="P:methylation"/>
    <property type="evidence" value="ECO:0007669"/>
    <property type="project" value="UniProtKB-KW"/>
</dbReference>
<evidence type="ECO:0000313" key="7">
    <source>
        <dbReference type="Proteomes" id="UP000002033"/>
    </source>
</evidence>
<dbReference type="OrthoDB" id="9782855at2"/>
<keyword evidence="7" id="KW-1185">Reference proteome</keyword>
<gene>
    <name evidence="6" type="ordered locus">Hden_1405</name>
</gene>
<name>D8JX81_HYPDA</name>
<dbReference type="PANTHER" id="PTHR43667:SF1">
    <property type="entry name" value="CYCLOPROPANE-FATTY-ACYL-PHOSPHOLIPID SYNTHASE"/>
    <property type="match status" value="1"/>
</dbReference>
<keyword evidence="4" id="KW-0949">S-adenosyl-L-methionine</keyword>
<keyword evidence="2" id="KW-0489">Methyltransferase</keyword>
<dbReference type="eggNOG" id="COG2230">
    <property type="taxonomic scope" value="Bacteria"/>
</dbReference>
<dbReference type="InterPro" id="IPR029063">
    <property type="entry name" value="SAM-dependent_MTases_sf"/>
</dbReference>
<dbReference type="GO" id="GO:0008168">
    <property type="term" value="F:methyltransferase activity"/>
    <property type="evidence" value="ECO:0007669"/>
    <property type="project" value="UniProtKB-KW"/>
</dbReference>
<evidence type="ECO:0000313" key="6">
    <source>
        <dbReference type="EMBL" id="ADJ23217.1"/>
    </source>
</evidence>
<evidence type="ECO:0000256" key="5">
    <source>
        <dbReference type="ARBA" id="ARBA00023098"/>
    </source>
</evidence>
<accession>D8JX81</accession>
<dbReference type="HOGENOM" id="CLU_026434_6_2_5"/>
<reference evidence="7" key="1">
    <citation type="journal article" date="2011" name="J. Bacteriol.">
        <title>Genome sequences of eight morphologically diverse alphaproteobacteria.</title>
        <authorList>
            <consortium name="US DOE Joint Genome Institute"/>
            <person name="Brown P.J."/>
            <person name="Kysela D.T."/>
            <person name="Buechlein A."/>
            <person name="Hemmerich C."/>
            <person name="Brun Y.V."/>
        </authorList>
    </citation>
    <scope>NUCLEOTIDE SEQUENCE [LARGE SCALE GENOMIC DNA]</scope>
    <source>
        <strain evidence="7">ATCC 51888 / DSM 1869 / NCIB 11706 / TK 0415</strain>
    </source>
</reference>
<evidence type="ECO:0000256" key="1">
    <source>
        <dbReference type="ARBA" id="ARBA00010815"/>
    </source>
</evidence>
<evidence type="ECO:0000256" key="4">
    <source>
        <dbReference type="ARBA" id="ARBA00022691"/>
    </source>
</evidence>
<dbReference type="InterPro" id="IPR003333">
    <property type="entry name" value="CMAS"/>
</dbReference>
<dbReference type="SUPFAM" id="SSF53335">
    <property type="entry name" value="S-adenosyl-L-methionine-dependent methyltransferases"/>
    <property type="match status" value="1"/>
</dbReference>
<dbReference type="InterPro" id="IPR050723">
    <property type="entry name" value="CFA/CMAS"/>
</dbReference>
<evidence type="ECO:0000256" key="2">
    <source>
        <dbReference type="ARBA" id="ARBA00022603"/>
    </source>
</evidence>
<dbReference type="Pfam" id="PF02353">
    <property type="entry name" value="CMAS"/>
    <property type="match status" value="1"/>
</dbReference>
<comment type="similarity">
    <text evidence="1">Belongs to the CFA/CMAS family.</text>
</comment>
<dbReference type="PIRSF" id="PIRSF003085">
    <property type="entry name" value="CMAS"/>
    <property type="match status" value="1"/>
</dbReference>
<dbReference type="Gene3D" id="3.40.50.150">
    <property type="entry name" value="Vaccinia Virus protein VP39"/>
    <property type="match status" value="1"/>
</dbReference>
<dbReference type="AlphaFoldDB" id="D8JX81"/>
<dbReference type="PANTHER" id="PTHR43667">
    <property type="entry name" value="CYCLOPROPANE-FATTY-ACYL-PHOSPHOLIPID SYNTHASE"/>
    <property type="match status" value="1"/>
</dbReference>
<keyword evidence="5" id="KW-0443">Lipid metabolism</keyword>
<organism evidence="6 7">
    <name type="scientific">Hyphomicrobium denitrificans (strain ATCC 51888 / DSM 1869 / NCIMB 11706 / TK 0415)</name>
    <dbReference type="NCBI Taxonomy" id="582899"/>
    <lineage>
        <taxon>Bacteria</taxon>
        <taxon>Pseudomonadati</taxon>
        <taxon>Pseudomonadota</taxon>
        <taxon>Alphaproteobacteria</taxon>
        <taxon>Hyphomicrobiales</taxon>
        <taxon>Hyphomicrobiaceae</taxon>
        <taxon>Hyphomicrobium</taxon>
    </lineage>
</organism>
<sequence>MAGGTGQDRQLEAARALVRDVADRFDLNAWARLWDGSRLPLGKAPTSNFEISISDPGVIGTLVRSPRLDTIIRQYIEKGIDFSGGTLVDFGRDLQKNDKAPKVKGRDIAKVGRNLLPFVFAKKDARDAHGFGGDESGVNRKIADNKDYIQFHYDLSNDFYALFLDPEMVYSCAYYTDWSNGVEQAQRDKLEMICRKLRLKPGDRMLDIGAGWGGLLCHAAQAYGVTAHGITLSEEQLSFAREKAKKLGLADRVTFELADYQNISGTYDKIASIGMYEHIGLKNIPGYMSKVRSLLSEDGLFLNHAISHRAPKNAKKWLTRPEKKAIAKYIFPGGELDDIGHTVNAMERAGFEVHDVEAWRMHYARTCQLWCERLTARKDEAIGFVGEEKYRIWVAYLAGVSLAFSRGSLRLYQTLASKTAKRPPPLPPTRADLYR</sequence>
<dbReference type="EMBL" id="CP002083">
    <property type="protein sequence ID" value="ADJ23217.1"/>
    <property type="molecule type" value="Genomic_DNA"/>
</dbReference>
<proteinExistence type="inferred from homology"/>
<dbReference type="STRING" id="582899.Hden_1405"/>
<evidence type="ECO:0000256" key="3">
    <source>
        <dbReference type="ARBA" id="ARBA00022679"/>
    </source>
</evidence>
<dbReference type="KEGG" id="hdn:Hden_1405"/>